<evidence type="ECO:0000313" key="2">
    <source>
        <dbReference type="EMBL" id="QJA77988.1"/>
    </source>
</evidence>
<dbReference type="AlphaFoldDB" id="A0A6M3K899"/>
<proteinExistence type="predicted"/>
<evidence type="ECO:0000313" key="1">
    <source>
        <dbReference type="EMBL" id="QJA62308.1"/>
    </source>
</evidence>
<dbReference type="EMBL" id="MT142313">
    <property type="protein sequence ID" value="QJA77988.1"/>
    <property type="molecule type" value="Genomic_DNA"/>
</dbReference>
<gene>
    <name evidence="2" type="ORF">MM415A01172_0023</name>
    <name evidence="1" type="ORF">MM415B00797_0023</name>
</gene>
<accession>A0A6M3K899</accession>
<sequence>MAENGDVKIIYEWELPKDHPNFSGHDDLPEAYRVIESEKAAGGIIVYAKYHGEWEANPWNTRTLIRQLLAELKEAMFISKELLKVIKKDLHR</sequence>
<name>A0A6M3K899_9ZZZZ</name>
<organism evidence="2">
    <name type="scientific">viral metagenome</name>
    <dbReference type="NCBI Taxonomy" id="1070528"/>
    <lineage>
        <taxon>unclassified sequences</taxon>
        <taxon>metagenomes</taxon>
        <taxon>organismal metagenomes</taxon>
    </lineage>
</organism>
<dbReference type="EMBL" id="MT141467">
    <property type="protein sequence ID" value="QJA62308.1"/>
    <property type="molecule type" value="Genomic_DNA"/>
</dbReference>
<reference evidence="2" key="1">
    <citation type="submission" date="2020-03" db="EMBL/GenBank/DDBJ databases">
        <title>The deep terrestrial virosphere.</title>
        <authorList>
            <person name="Holmfeldt K."/>
            <person name="Nilsson E."/>
            <person name="Simone D."/>
            <person name="Lopez-Fernandez M."/>
            <person name="Wu X."/>
            <person name="de Brujin I."/>
            <person name="Lundin D."/>
            <person name="Andersson A."/>
            <person name="Bertilsson S."/>
            <person name="Dopson M."/>
        </authorList>
    </citation>
    <scope>NUCLEOTIDE SEQUENCE</scope>
    <source>
        <strain evidence="2">MM415A01172</strain>
        <strain evidence="1">MM415B00797</strain>
    </source>
</reference>
<protein>
    <submittedName>
        <fullName evidence="2">Uncharacterized protein</fullName>
    </submittedName>
</protein>